<dbReference type="Proteomes" id="UP000611640">
    <property type="component" value="Chromosome"/>
</dbReference>
<evidence type="ECO:0000313" key="3">
    <source>
        <dbReference type="Proteomes" id="UP000611640"/>
    </source>
</evidence>
<gene>
    <name evidence="2" type="ORF">Athai_47050</name>
</gene>
<keyword evidence="3" id="KW-1185">Reference proteome</keyword>
<feature type="compositionally biased region" description="Low complexity" evidence="1">
    <location>
        <begin position="7"/>
        <end position="20"/>
    </location>
</feature>
<accession>A0A7R7DTD5</accession>
<protein>
    <submittedName>
        <fullName evidence="2">Uncharacterized protein</fullName>
    </submittedName>
</protein>
<dbReference type="KEGG" id="atl:Athai_47050"/>
<sequence length="195" mass="20822">MAQRWGPNRANALLAAATRPDPQPPGPDRWDVSESFGDPAAGRSGGSPVPVPLQTLAEPAPDLDELRELLHREFGDPPAAADPLPGWAAPTVPGPPEVPAAVTGTEVELAALAQSVGELRNQVLDIRTDGVAARADATALRGQLDRLTDALERQPVDTGPADLEELTDRLYPGLLGRLRHELLVDRERRGWLADQ</sequence>
<evidence type="ECO:0000313" key="2">
    <source>
        <dbReference type="EMBL" id="BCJ37202.1"/>
    </source>
</evidence>
<name>A0A7R7DTD5_9ACTN</name>
<dbReference type="EMBL" id="AP023355">
    <property type="protein sequence ID" value="BCJ37202.1"/>
    <property type="molecule type" value="Genomic_DNA"/>
</dbReference>
<evidence type="ECO:0000256" key="1">
    <source>
        <dbReference type="SAM" id="MobiDB-lite"/>
    </source>
</evidence>
<feature type="region of interest" description="Disordered" evidence="1">
    <location>
        <begin position="1"/>
        <end position="55"/>
    </location>
</feature>
<organism evidence="2 3">
    <name type="scientific">Actinocatenispora thailandica</name>
    <dbReference type="NCBI Taxonomy" id="227318"/>
    <lineage>
        <taxon>Bacteria</taxon>
        <taxon>Bacillati</taxon>
        <taxon>Actinomycetota</taxon>
        <taxon>Actinomycetes</taxon>
        <taxon>Micromonosporales</taxon>
        <taxon>Micromonosporaceae</taxon>
        <taxon>Actinocatenispora</taxon>
    </lineage>
</organism>
<dbReference type="AlphaFoldDB" id="A0A7R7DTD5"/>
<reference evidence="2 3" key="1">
    <citation type="submission" date="2020-08" db="EMBL/GenBank/DDBJ databases">
        <title>Whole genome shotgun sequence of Actinocatenispora thailandica NBRC 105041.</title>
        <authorList>
            <person name="Komaki H."/>
            <person name="Tamura T."/>
        </authorList>
    </citation>
    <scope>NUCLEOTIDE SEQUENCE [LARGE SCALE GENOMIC DNA]</scope>
    <source>
        <strain evidence="2 3">NBRC 105041</strain>
    </source>
</reference>
<proteinExistence type="predicted"/>